<dbReference type="PROSITE" id="PS51144">
    <property type="entry name" value="ALPHA_CA_2"/>
    <property type="match status" value="1"/>
</dbReference>
<name>A0A9W9Z0U0_9CNID</name>
<dbReference type="EMBL" id="MU826831">
    <property type="protein sequence ID" value="KAJ7373218.1"/>
    <property type="molecule type" value="Genomic_DNA"/>
</dbReference>
<dbReference type="Proteomes" id="UP001163046">
    <property type="component" value="Unassembled WGS sequence"/>
</dbReference>
<dbReference type="PROSITE" id="PS00162">
    <property type="entry name" value="ALPHA_CA_1"/>
    <property type="match status" value="1"/>
</dbReference>
<dbReference type="InterPro" id="IPR036398">
    <property type="entry name" value="CA_dom_sf"/>
</dbReference>
<evidence type="ECO:0000256" key="1">
    <source>
        <dbReference type="ARBA" id="ARBA00010718"/>
    </source>
</evidence>
<comment type="similarity">
    <text evidence="1 4">Belongs to the alpha-carbonic anhydrase family.</text>
</comment>
<dbReference type="GO" id="GO:0008270">
    <property type="term" value="F:zinc ion binding"/>
    <property type="evidence" value="ECO:0007669"/>
    <property type="project" value="UniProtKB-UniRule"/>
</dbReference>
<evidence type="ECO:0000256" key="2">
    <source>
        <dbReference type="ARBA" id="ARBA00022723"/>
    </source>
</evidence>
<accession>A0A9W9Z0U0</accession>
<evidence type="ECO:0000313" key="7">
    <source>
        <dbReference type="Proteomes" id="UP001163046"/>
    </source>
</evidence>
<comment type="caution">
    <text evidence="6">The sequence shown here is derived from an EMBL/GenBank/DDBJ whole genome shotgun (WGS) entry which is preliminary data.</text>
</comment>
<dbReference type="PANTHER" id="PTHR18952">
    <property type="entry name" value="CARBONIC ANHYDRASE"/>
    <property type="match status" value="1"/>
</dbReference>
<evidence type="ECO:0000256" key="3">
    <source>
        <dbReference type="ARBA" id="ARBA00022833"/>
    </source>
</evidence>
<dbReference type="AlphaFoldDB" id="A0A9W9Z0U0"/>
<dbReference type="OrthoDB" id="6151278at2759"/>
<reference evidence="6" key="1">
    <citation type="submission" date="2023-01" db="EMBL/GenBank/DDBJ databases">
        <title>Genome assembly of the deep-sea coral Lophelia pertusa.</title>
        <authorList>
            <person name="Herrera S."/>
            <person name="Cordes E."/>
        </authorList>
    </citation>
    <scope>NUCLEOTIDE SEQUENCE</scope>
    <source>
        <strain evidence="6">USNM1676648</strain>
        <tissue evidence="6">Polyp</tissue>
    </source>
</reference>
<dbReference type="SMART" id="SM01057">
    <property type="entry name" value="Carb_anhydrase"/>
    <property type="match status" value="1"/>
</dbReference>
<keyword evidence="3 4" id="KW-0862">Zinc</keyword>
<dbReference type="InterPro" id="IPR018338">
    <property type="entry name" value="Carbonic_anhydrase_a-class_CS"/>
</dbReference>
<evidence type="ECO:0000313" key="6">
    <source>
        <dbReference type="EMBL" id="KAJ7373218.1"/>
    </source>
</evidence>
<comment type="catalytic activity">
    <reaction evidence="4">
        <text>hydrogencarbonate + H(+) = CO2 + H2O</text>
        <dbReference type="Rhea" id="RHEA:10748"/>
        <dbReference type="ChEBI" id="CHEBI:15377"/>
        <dbReference type="ChEBI" id="CHEBI:15378"/>
        <dbReference type="ChEBI" id="CHEBI:16526"/>
        <dbReference type="ChEBI" id="CHEBI:17544"/>
        <dbReference type="EC" id="4.2.1.1"/>
    </reaction>
</comment>
<dbReference type="InterPro" id="IPR023561">
    <property type="entry name" value="Carbonic_anhydrase_a-class"/>
</dbReference>
<keyword evidence="7" id="KW-1185">Reference proteome</keyword>
<dbReference type="InterPro" id="IPR001148">
    <property type="entry name" value="CA_dom"/>
</dbReference>
<dbReference type="PANTHER" id="PTHR18952:SF208">
    <property type="entry name" value="CARBONIC ANHYDRASE XA-RELATED"/>
    <property type="match status" value="1"/>
</dbReference>
<dbReference type="GO" id="GO:0004089">
    <property type="term" value="F:carbonate dehydratase activity"/>
    <property type="evidence" value="ECO:0007669"/>
    <property type="project" value="UniProtKB-UniRule"/>
</dbReference>
<evidence type="ECO:0000256" key="4">
    <source>
        <dbReference type="RuleBase" id="RU367011"/>
    </source>
</evidence>
<keyword evidence="4 6" id="KW-0456">Lyase</keyword>
<dbReference type="Pfam" id="PF00194">
    <property type="entry name" value="Carb_anhydrase"/>
    <property type="match status" value="1"/>
</dbReference>
<protein>
    <recommendedName>
        <fullName evidence="4">Carbonic anhydrase</fullName>
        <ecNumber evidence="4">4.2.1.1</ecNumber>
    </recommendedName>
</protein>
<comment type="function">
    <text evidence="4">Reversible hydration of carbon dioxide.</text>
</comment>
<organism evidence="6 7">
    <name type="scientific">Desmophyllum pertusum</name>
    <dbReference type="NCBI Taxonomy" id="174260"/>
    <lineage>
        <taxon>Eukaryota</taxon>
        <taxon>Metazoa</taxon>
        <taxon>Cnidaria</taxon>
        <taxon>Anthozoa</taxon>
        <taxon>Hexacorallia</taxon>
        <taxon>Scleractinia</taxon>
        <taxon>Caryophylliina</taxon>
        <taxon>Caryophylliidae</taxon>
        <taxon>Desmophyllum</taxon>
    </lineage>
</organism>
<keyword evidence="2 4" id="KW-0479">Metal-binding</keyword>
<gene>
    <name evidence="6" type="primary">CA13_1</name>
    <name evidence="6" type="ORF">OS493_012805</name>
</gene>
<dbReference type="EC" id="4.2.1.1" evidence="4"/>
<comment type="cofactor">
    <cofactor evidence="4">
        <name>Zn(2+)</name>
        <dbReference type="ChEBI" id="CHEBI:29105"/>
    </cofactor>
</comment>
<dbReference type="GO" id="GO:0006730">
    <property type="term" value="P:one-carbon metabolic process"/>
    <property type="evidence" value="ECO:0007669"/>
    <property type="project" value="TreeGrafter"/>
</dbReference>
<proteinExistence type="inferred from homology"/>
<dbReference type="Gene3D" id="3.10.200.10">
    <property type="entry name" value="Alpha carbonic anhydrase"/>
    <property type="match status" value="1"/>
</dbReference>
<dbReference type="SUPFAM" id="SSF51069">
    <property type="entry name" value="Carbonic anhydrase"/>
    <property type="match status" value="1"/>
</dbReference>
<dbReference type="CDD" id="cd00326">
    <property type="entry name" value="alpha_CA"/>
    <property type="match status" value="1"/>
</dbReference>
<sequence>MCEFLSGIFVQVTKYIVLLVSQENKMFSAVILSVLVAAALASEGAQWKYGETGYGPKDWKKVAAHCSESAQSPINIETSTVNKDSNLKGLRFTCDNKNGMVSGVLVNNGHAPTLAINKPQGTATLTGGPLGDNVYRLQQLHFHFGCDDDKGSEHTVNGEAYFGELHLVTYNTKYPNFATSADKPDGLAVIGVFLQEDDDAGEPSVSLRALSRAMSMIEEAGAHVIMRAFLYDLVPQLRDLSKTSFYSYKGSLTTPPCYQSVNWIVLKKPIAAGERVFEAMRDLHDHEEHSMCNNFRPSRPLNGRTVSEYSG</sequence>
<feature type="domain" description="Alpha-carbonic anhydrase" evidence="5">
    <location>
        <begin position="45"/>
        <end position="310"/>
    </location>
</feature>
<evidence type="ECO:0000259" key="5">
    <source>
        <dbReference type="PROSITE" id="PS51144"/>
    </source>
</evidence>